<evidence type="ECO:0000256" key="4">
    <source>
        <dbReference type="ARBA" id="ARBA00022842"/>
    </source>
</evidence>
<evidence type="ECO:0000256" key="9">
    <source>
        <dbReference type="SAM" id="Phobius"/>
    </source>
</evidence>
<keyword evidence="2" id="KW-0813">Transport</keyword>
<proteinExistence type="predicted"/>
<accession>X1DTL1</accession>
<keyword evidence="4" id="KW-0460">Magnesium</keyword>
<evidence type="ECO:0000256" key="2">
    <source>
        <dbReference type="ARBA" id="ARBA00022448"/>
    </source>
</evidence>
<keyword evidence="3 9" id="KW-0812">Transmembrane</keyword>
<keyword evidence="6 9" id="KW-1133">Transmembrane helix</keyword>
<keyword evidence="7" id="KW-0406">Ion transport</keyword>
<dbReference type="GO" id="GO:0004427">
    <property type="term" value="F:inorganic diphosphate phosphatase activity"/>
    <property type="evidence" value="ECO:0007669"/>
    <property type="project" value="InterPro"/>
</dbReference>
<evidence type="ECO:0000256" key="3">
    <source>
        <dbReference type="ARBA" id="ARBA00022692"/>
    </source>
</evidence>
<dbReference type="AlphaFoldDB" id="X1DTL1"/>
<dbReference type="GO" id="GO:0016020">
    <property type="term" value="C:membrane"/>
    <property type="evidence" value="ECO:0007669"/>
    <property type="project" value="InterPro"/>
</dbReference>
<evidence type="ECO:0000313" key="10">
    <source>
        <dbReference type="EMBL" id="GAH11570.1"/>
    </source>
</evidence>
<dbReference type="PANTHER" id="PTHR31998">
    <property type="entry name" value="K(+)-INSENSITIVE PYROPHOSPHATE-ENERGIZED PROTON PUMP"/>
    <property type="match status" value="1"/>
</dbReference>
<reference evidence="10" key="1">
    <citation type="journal article" date="2014" name="Front. Microbiol.">
        <title>High frequency of phylogenetically diverse reductive dehalogenase-homologous genes in deep subseafloor sedimentary metagenomes.</title>
        <authorList>
            <person name="Kawai M."/>
            <person name="Futagami T."/>
            <person name="Toyoda A."/>
            <person name="Takaki Y."/>
            <person name="Nishi S."/>
            <person name="Hori S."/>
            <person name="Arai W."/>
            <person name="Tsubouchi T."/>
            <person name="Morono Y."/>
            <person name="Uchiyama I."/>
            <person name="Ito T."/>
            <person name="Fujiyama A."/>
            <person name="Inagaki F."/>
            <person name="Takami H."/>
        </authorList>
    </citation>
    <scope>NUCLEOTIDE SEQUENCE</scope>
    <source>
        <strain evidence="10">Expedition CK06-06</strain>
    </source>
</reference>
<feature type="transmembrane region" description="Helical" evidence="9">
    <location>
        <begin position="56"/>
        <end position="78"/>
    </location>
</feature>
<keyword evidence="8 9" id="KW-0472">Membrane</keyword>
<protein>
    <recommendedName>
        <fullName evidence="11">H(+)-exporting diphosphatase</fullName>
    </recommendedName>
</protein>
<sequence length="125" mass="12687">GGGIFTKTADVGADLVGKAEYNLPEDDPRNPATIADNVGDNVGDIAGMGSDLFDSYVASIVAAMMLAAAFSITSTIYFPFGGIDLTAMASITPNAGGTTLNSPYENPESITTACPSLAALAMFLV</sequence>
<evidence type="ECO:0000256" key="7">
    <source>
        <dbReference type="ARBA" id="ARBA00023065"/>
    </source>
</evidence>
<evidence type="ECO:0000256" key="1">
    <source>
        <dbReference type="ARBA" id="ARBA00004127"/>
    </source>
</evidence>
<comment type="subcellular location">
    <subcellularLocation>
        <location evidence="1">Endomembrane system</location>
        <topology evidence="1">Multi-pass membrane protein</topology>
    </subcellularLocation>
</comment>
<evidence type="ECO:0000256" key="8">
    <source>
        <dbReference type="ARBA" id="ARBA00023136"/>
    </source>
</evidence>
<evidence type="ECO:0000256" key="6">
    <source>
        <dbReference type="ARBA" id="ARBA00022989"/>
    </source>
</evidence>
<feature type="non-terminal residue" evidence="10">
    <location>
        <position position="125"/>
    </location>
</feature>
<gene>
    <name evidence="10" type="ORF">S01H4_64558</name>
</gene>
<evidence type="ECO:0008006" key="11">
    <source>
        <dbReference type="Google" id="ProtNLM"/>
    </source>
</evidence>
<feature type="non-terminal residue" evidence="10">
    <location>
        <position position="1"/>
    </location>
</feature>
<dbReference type="GO" id="GO:0009678">
    <property type="term" value="F:diphosphate hydrolysis-driven proton transmembrane transporter activity"/>
    <property type="evidence" value="ECO:0007669"/>
    <property type="project" value="InterPro"/>
</dbReference>
<keyword evidence="5" id="KW-1278">Translocase</keyword>
<comment type="caution">
    <text evidence="10">The sequence shown here is derived from an EMBL/GenBank/DDBJ whole genome shotgun (WGS) entry which is preliminary data.</text>
</comment>
<dbReference type="GO" id="GO:0012505">
    <property type="term" value="C:endomembrane system"/>
    <property type="evidence" value="ECO:0007669"/>
    <property type="project" value="UniProtKB-SubCell"/>
</dbReference>
<dbReference type="InterPro" id="IPR004131">
    <property type="entry name" value="PPase-energised_H-pump"/>
</dbReference>
<dbReference type="Pfam" id="PF03030">
    <property type="entry name" value="H_PPase"/>
    <property type="match status" value="1"/>
</dbReference>
<evidence type="ECO:0000256" key="5">
    <source>
        <dbReference type="ARBA" id="ARBA00022967"/>
    </source>
</evidence>
<organism evidence="10">
    <name type="scientific">marine sediment metagenome</name>
    <dbReference type="NCBI Taxonomy" id="412755"/>
    <lineage>
        <taxon>unclassified sequences</taxon>
        <taxon>metagenomes</taxon>
        <taxon>ecological metagenomes</taxon>
    </lineage>
</organism>
<dbReference type="EMBL" id="BART01039194">
    <property type="protein sequence ID" value="GAH11570.1"/>
    <property type="molecule type" value="Genomic_DNA"/>
</dbReference>
<name>X1DTL1_9ZZZZ</name>